<dbReference type="RefSeq" id="XP_011631357.1">
    <property type="nucleotide sequence ID" value="XM_011633055.1"/>
</dbReference>
<dbReference type="SUPFAM" id="SSF51556">
    <property type="entry name" value="Metallo-dependent hydrolases"/>
    <property type="match status" value="1"/>
</dbReference>
<evidence type="ECO:0000256" key="1">
    <source>
        <dbReference type="ARBA" id="ARBA00001947"/>
    </source>
</evidence>
<dbReference type="GO" id="GO:0046872">
    <property type="term" value="F:metal ion binding"/>
    <property type="evidence" value="ECO:0007669"/>
    <property type="project" value="UniProtKB-KW"/>
</dbReference>
<dbReference type="InterPro" id="IPR050378">
    <property type="entry name" value="Metallo-dep_Hydrolases_sf"/>
</dbReference>
<dbReference type="CDD" id="cd01314">
    <property type="entry name" value="D-HYD"/>
    <property type="match status" value="1"/>
</dbReference>
<evidence type="ECO:0000256" key="5">
    <source>
        <dbReference type="ARBA" id="ARBA00036696"/>
    </source>
</evidence>
<keyword evidence="3" id="KW-0479">Metal-binding</keyword>
<comment type="similarity">
    <text evidence="2">Belongs to the metallo-dependent hydrolases superfamily. Hydantoinase/dihydropyrimidinase family.</text>
</comment>
<evidence type="ECO:0000256" key="2">
    <source>
        <dbReference type="ARBA" id="ARBA00008829"/>
    </source>
</evidence>
<evidence type="ECO:0000256" key="4">
    <source>
        <dbReference type="ARBA" id="ARBA00022801"/>
    </source>
</evidence>
<dbReference type="PANTHER" id="PTHR11647">
    <property type="entry name" value="HYDRANTOINASE/DIHYDROPYRIMIDINASE FAMILY MEMBER"/>
    <property type="match status" value="1"/>
</dbReference>
<dbReference type="EC" id="3.5.2.2" evidence="6"/>
<dbReference type="Proteomes" id="UP000504615">
    <property type="component" value="Unplaced"/>
</dbReference>
<dbReference type="GO" id="GO:0005829">
    <property type="term" value="C:cytosol"/>
    <property type="evidence" value="ECO:0007669"/>
    <property type="project" value="TreeGrafter"/>
</dbReference>
<reference evidence="10" key="1">
    <citation type="submission" date="2025-08" db="UniProtKB">
        <authorList>
            <consortium name="RefSeq"/>
        </authorList>
    </citation>
    <scope>IDENTIFICATION</scope>
</reference>
<accession>A0A6I9VR88</accession>
<comment type="PTM">
    <text evidence="7">Carbamylation allows a single lysine to coordinate two divalent metal cations.</text>
</comment>
<dbReference type="CTD" id="40675"/>
<evidence type="ECO:0000259" key="8">
    <source>
        <dbReference type="Pfam" id="PF01979"/>
    </source>
</evidence>
<dbReference type="GO" id="GO:0004157">
    <property type="term" value="F:dihydropyrimidinase activity"/>
    <property type="evidence" value="ECO:0007669"/>
    <property type="project" value="UniProtKB-EC"/>
</dbReference>
<dbReference type="Gene3D" id="3.20.20.140">
    <property type="entry name" value="Metal-dependent hydrolases"/>
    <property type="match status" value="2"/>
</dbReference>
<feature type="domain" description="Amidohydrolase-related" evidence="8">
    <location>
        <begin position="68"/>
        <end position="418"/>
    </location>
</feature>
<dbReference type="SUPFAM" id="SSF51338">
    <property type="entry name" value="Composite domain of metallo-dependent hydrolases"/>
    <property type="match status" value="2"/>
</dbReference>
<comment type="cofactor">
    <cofactor evidence="1">
        <name>Zn(2+)</name>
        <dbReference type="ChEBI" id="CHEBI:29105"/>
    </cofactor>
</comment>
<dbReference type="AlphaFoldDB" id="A0A6I9VR88"/>
<dbReference type="InterPro" id="IPR032466">
    <property type="entry name" value="Metal_Hydrolase"/>
</dbReference>
<dbReference type="FunFam" id="3.20.20.140:FF:000174">
    <property type="entry name" value="Dihydropyrimidinase-related protein 2"/>
    <property type="match status" value="1"/>
</dbReference>
<feature type="modified residue" description="N6-carboxylysine" evidence="7">
    <location>
        <position position="169"/>
    </location>
</feature>
<dbReference type="InterPro" id="IPR011059">
    <property type="entry name" value="Metal-dep_hydrolase_composite"/>
</dbReference>
<dbReference type="GO" id="GO:0006208">
    <property type="term" value="P:pyrimidine nucleobase catabolic process"/>
    <property type="evidence" value="ECO:0007669"/>
    <property type="project" value="TreeGrafter"/>
</dbReference>
<keyword evidence="4" id="KW-0378">Hydrolase</keyword>
<name>A0A6I9VR88_9HYME</name>
<dbReference type="GeneID" id="105423340"/>
<evidence type="ECO:0000313" key="9">
    <source>
        <dbReference type="Proteomes" id="UP000504615"/>
    </source>
</evidence>
<comment type="catalytic activity">
    <reaction evidence="5">
        <text>5,6-dihydrouracil + H2O = 3-(carbamoylamino)propanoate + H(+)</text>
        <dbReference type="Rhea" id="RHEA:16121"/>
        <dbReference type="ChEBI" id="CHEBI:11892"/>
        <dbReference type="ChEBI" id="CHEBI:15377"/>
        <dbReference type="ChEBI" id="CHEBI:15378"/>
        <dbReference type="ChEBI" id="CHEBI:15901"/>
        <dbReference type="EC" id="3.5.2.2"/>
    </reaction>
</comment>
<sequence length="571" mass="61770">MVSSVCAPVSCEPDERAVMPGYVPPASGQSGRVCLALALAGSGAACRQMGRNLIIPGGTRTIDARGRYVMPGGIDPHTHFEFEFMGTKSIDDFYQGTKAAVAGGTTMIIDFVVSRKEESLVEAYERYRQSADQKVCCDYALHVAVTSWSPKVKEDMATLARNHGVGSFKMFMAYPDMFMLRDPELIETFKACKEIGAVAMVHAENGDLIAEVNSPLYVTAISSKSAADVISAKRSDGVIVFGETLASTIGIDGSEQYGKDMEKARRFITNPPLRPDPTTPAYLTEHLAQDNLQVIGSDNCTFNAEQKALGKDDFSKIPNGVNGVEDRMGVLWEKGVHAGIMDPTRFVAVTSTNAARIFNLYPRKGVIAVGSDADIVVWDPNRKRTISAQTHVQAVDFNIFEGMEITGVPEYVIVNGRVCVDECELKAVHGFGKYINTEPFGTYVYDMINDKEKKPRGVARTEAEAKKFAEEDAAIAKAKEEARAAAAAAAARANQNGSIHDSPKIKLQSATCVPTLPESAVVTPSTKGPRLEGQRNLQDSTFSISEDVEEARRACIRVNNPPGGRSAGGFW</sequence>
<evidence type="ECO:0000256" key="6">
    <source>
        <dbReference type="ARBA" id="ARBA00039113"/>
    </source>
</evidence>
<proteinExistence type="inferred from homology"/>
<dbReference type="Pfam" id="PF01979">
    <property type="entry name" value="Amidohydro_1"/>
    <property type="match status" value="1"/>
</dbReference>
<dbReference type="InterPro" id="IPR011778">
    <property type="entry name" value="Hydantoinase/dihydroPyrase"/>
</dbReference>
<dbReference type="PANTHER" id="PTHR11647:SF1">
    <property type="entry name" value="COLLAPSIN RESPONSE MEDIATOR PROTEIN"/>
    <property type="match status" value="1"/>
</dbReference>
<dbReference type="FunFam" id="3.20.20.140:FF:000076">
    <property type="entry name" value="Dihydropyrimidinase like 2"/>
    <property type="match status" value="1"/>
</dbReference>
<dbReference type="InterPro" id="IPR006680">
    <property type="entry name" value="Amidohydro-rel"/>
</dbReference>
<protein>
    <recommendedName>
        <fullName evidence="6">dihydropyrimidinase</fullName>
        <ecNumber evidence="6">3.5.2.2</ecNumber>
    </recommendedName>
</protein>
<organism evidence="9 10">
    <name type="scientific">Pogonomyrmex barbatus</name>
    <name type="common">red harvester ant</name>
    <dbReference type="NCBI Taxonomy" id="144034"/>
    <lineage>
        <taxon>Eukaryota</taxon>
        <taxon>Metazoa</taxon>
        <taxon>Ecdysozoa</taxon>
        <taxon>Arthropoda</taxon>
        <taxon>Hexapoda</taxon>
        <taxon>Insecta</taxon>
        <taxon>Pterygota</taxon>
        <taxon>Neoptera</taxon>
        <taxon>Endopterygota</taxon>
        <taxon>Hymenoptera</taxon>
        <taxon>Apocrita</taxon>
        <taxon>Aculeata</taxon>
        <taxon>Formicoidea</taxon>
        <taxon>Formicidae</taxon>
        <taxon>Myrmicinae</taxon>
        <taxon>Pogonomyrmex</taxon>
    </lineage>
</organism>
<evidence type="ECO:0000256" key="7">
    <source>
        <dbReference type="PIRSR" id="PIRSR611778-50"/>
    </source>
</evidence>
<gene>
    <name evidence="10" type="primary">LOC105423340</name>
</gene>
<dbReference type="KEGG" id="pbar:105423340"/>
<dbReference type="OrthoDB" id="10258955at2759"/>
<keyword evidence="9" id="KW-1185">Reference proteome</keyword>
<evidence type="ECO:0000313" key="10">
    <source>
        <dbReference type="RefSeq" id="XP_011631357.1"/>
    </source>
</evidence>
<evidence type="ECO:0000256" key="3">
    <source>
        <dbReference type="ARBA" id="ARBA00022723"/>
    </source>
</evidence>